<dbReference type="EMBL" id="JADEWB010000125">
    <property type="protein sequence ID" value="MBE9237892.1"/>
    <property type="molecule type" value="Genomic_DNA"/>
</dbReference>
<accession>A0ABR9VHC3</accession>
<evidence type="ECO:0000313" key="2">
    <source>
        <dbReference type="EMBL" id="MBE9237892.1"/>
    </source>
</evidence>
<evidence type="ECO:0000256" key="1">
    <source>
        <dbReference type="SAM" id="Coils"/>
    </source>
</evidence>
<gene>
    <name evidence="2" type="ORF">IQ227_18115</name>
</gene>
<comment type="caution">
    <text evidence="2">The sequence shown here is derived from an EMBL/GenBank/DDBJ whole genome shotgun (WGS) entry which is preliminary data.</text>
</comment>
<keyword evidence="3" id="KW-1185">Reference proteome</keyword>
<name>A0ABR9VHC3_9CYAN</name>
<feature type="coiled-coil region" evidence="1">
    <location>
        <begin position="31"/>
        <end position="58"/>
    </location>
</feature>
<keyword evidence="1" id="KW-0175">Coiled coil</keyword>
<reference evidence="2 3" key="1">
    <citation type="submission" date="2020-10" db="EMBL/GenBank/DDBJ databases">
        <authorList>
            <person name="Castelo-Branco R."/>
            <person name="Eusebio N."/>
            <person name="Adriana R."/>
            <person name="Vieira A."/>
            <person name="Brugerolle De Fraissinette N."/>
            <person name="Rezende De Castro R."/>
            <person name="Schneider M.P."/>
            <person name="Vasconcelos V."/>
            <person name="Leao P.N."/>
        </authorList>
    </citation>
    <scope>NUCLEOTIDE SEQUENCE [LARGE SCALE GENOMIC DNA]</scope>
    <source>
        <strain evidence="2 3">LEGE 00250</strain>
    </source>
</reference>
<protein>
    <submittedName>
        <fullName evidence="2">Uncharacterized protein</fullName>
    </submittedName>
</protein>
<dbReference type="Proteomes" id="UP000606776">
    <property type="component" value="Unassembled WGS sequence"/>
</dbReference>
<organism evidence="2 3">
    <name type="scientific">Sphaerospermopsis aphanizomenoides LEGE 00250</name>
    <dbReference type="NCBI Taxonomy" id="2777972"/>
    <lineage>
        <taxon>Bacteria</taxon>
        <taxon>Bacillati</taxon>
        <taxon>Cyanobacteriota</taxon>
        <taxon>Cyanophyceae</taxon>
        <taxon>Nostocales</taxon>
        <taxon>Aphanizomenonaceae</taxon>
        <taxon>Sphaerospermopsis</taxon>
        <taxon>Sphaerospermopsis aphanizomenoides</taxon>
    </lineage>
</organism>
<proteinExistence type="predicted"/>
<sequence>MLQQIENHARLNGKEINSFSNVATIINEPELLEIKNQLKELKQEMSLGELSIREAREEGRRY</sequence>
<evidence type="ECO:0000313" key="3">
    <source>
        <dbReference type="Proteomes" id="UP000606776"/>
    </source>
</evidence>